<dbReference type="Gene3D" id="1.20.1720.10">
    <property type="entry name" value="Multidrug resistance protein D"/>
    <property type="match status" value="1"/>
</dbReference>
<evidence type="ECO:0000313" key="8">
    <source>
        <dbReference type="Proteomes" id="UP000249915"/>
    </source>
</evidence>
<keyword evidence="6" id="KW-0472">Membrane</keyword>
<keyword evidence="4" id="KW-0812">Transmembrane</keyword>
<name>A0A2V4AHR5_9PSEU</name>
<dbReference type="PRINTS" id="PR01036">
    <property type="entry name" value="TCRTETB"/>
</dbReference>
<dbReference type="CDD" id="cd17321">
    <property type="entry name" value="MFS_MMR_MDR_like"/>
    <property type="match status" value="1"/>
</dbReference>
<dbReference type="GO" id="GO:0005886">
    <property type="term" value="C:plasma membrane"/>
    <property type="evidence" value="ECO:0007669"/>
    <property type="project" value="UniProtKB-SubCell"/>
</dbReference>
<dbReference type="PANTHER" id="PTHR42718">
    <property type="entry name" value="MAJOR FACILITATOR SUPERFAMILY MULTIDRUG TRANSPORTER MFSC"/>
    <property type="match status" value="1"/>
</dbReference>
<evidence type="ECO:0000256" key="5">
    <source>
        <dbReference type="ARBA" id="ARBA00022989"/>
    </source>
</evidence>
<gene>
    <name evidence="7" type="ORF">BAY60_32425</name>
</gene>
<dbReference type="OrthoDB" id="7375466at2"/>
<keyword evidence="8" id="KW-1185">Reference proteome</keyword>
<dbReference type="PROSITE" id="PS50850">
    <property type="entry name" value="MFS"/>
    <property type="match status" value="1"/>
</dbReference>
<evidence type="ECO:0000256" key="3">
    <source>
        <dbReference type="ARBA" id="ARBA00022475"/>
    </source>
</evidence>
<dbReference type="EMBL" id="MASW01000007">
    <property type="protein sequence ID" value="PXY19448.1"/>
    <property type="molecule type" value="Genomic_DNA"/>
</dbReference>
<proteinExistence type="predicted"/>
<dbReference type="InterPro" id="IPR036259">
    <property type="entry name" value="MFS_trans_sf"/>
</dbReference>
<evidence type="ECO:0000256" key="2">
    <source>
        <dbReference type="ARBA" id="ARBA00022448"/>
    </source>
</evidence>
<dbReference type="InterPro" id="IPR011701">
    <property type="entry name" value="MFS"/>
</dbReference>
<evidence type="ECO:0000313" key="7">
    <source>
        <dbReference type="EMBL" id="PXY19448.1"/>
    </source>
</evidence>
<dbReference type="Gene3D" id="1.20.1250.20">
    <property type="entry name" value="MFS general substrate transporter like domains"/>
    <property type="match status" value="1"/>
</dbReference>
<keyword evidence="5" id="KW-1133">Transmembrane helix</keyword>
<dbReference type="GO" id="GO:0022857">
    <property type="term" value="F:transmembrane transporter activity"/>
    <property type="evidence" value="ECO:0007669"/>
    <property type="project" value="InterPro"/>
</dbReference>
<dbReference type="AlphaFoldDB" id="A0A2V4AHR5"/>
<dbReference type="SUPFAM" id="SSF103473">
    <property type="entry name" value="MFS general substrate transporter"/>
    <property type="match status" value="1"/>
</dbReference>
<protein>
    <submittedName>
        <fullName evidence="7">Uncharacterized protein</fullName>
    </submittedName>
</protein>
<organism evidence="7 8">
    <name type="scientific">Prauserella muralis</name>
    <dbReference type="NCBI Taxonomy" id="588067"/>
    <lineage>
        <taxon>Bacteria</taxon>
        <taxon>Bacillati</taxon>
        <taxon>Actinomycetota</taxon>
        <taxon>Actinomycetes</taxon>
        <taxon>Pseudonocardiales</taxon>
        <taxon>Pseudonocardiaceae</taxon>
        <taxon>Prauserella</taxon>
    </lineage>
</organism>
<comment type="subcellular location">
    <subcellularLocation>
        <location evidence="1">Cell membrane</location>
        <topology evidence="1">Multi-pass membrane protein</topology>
    </subcellularLocation>
</comment>
<accession>A0A2V4AHR5</accession>
<dbReference type="Pfam" id="PF07690">
    <property type="entry name" value="MFS_1"/>
    <property type="match status" value="1"/>
</dbReference>
<keyword evidence="3" id="KW-1003">Cell membrane</keyword>
<evidence type="ECO:0000256" key="6">
    <source>
        <dbReference type="ARBA" id="ARBA00023136"/>
    </source>
</evidence>
<evidence type="ECO:0000256" key="1">
    <source>
        <dbReference type="ARBA" id="ARBA00004651"/>
    </source>
</evidence>
<sequence>MTLGPSTPATDVQPSAHPQTVLSVVCLGQFVVLVNMMIVFVALPAIQSALGFGGSNLTWVVNSYTLTYGGFLLLGGRSADVFGHKRMFLIGLSVFLAASLLCGLAVTKEMLVGLRAAQGVGAALFSATALTIITTTFTGERERRRALATWSAVNAGSAGLGLLLGGVLTAALSWRFTFFTITAASVAVLIVAGRILPDMPRRRVHGIDIGGAVTVTAGITATVYAILSSRENGWTASSTLVAEGLSVGLLTAFVIIQLKRRVPLVRLGVFRLRTLTAANVTMFLVVGTPVTVLYLLTLHLQQILHYSAFEAALALLPASATVAAGSLATRSLLSKLDPRVLLAVSLTCVSSGATLLACFGATSRYADAILPAVIITFLGTSCAIVTLFSLATAKLPDADAGLASGLINTTTQVGSGLWLAVFSSVAAIHAGVALGGYATAMRGVALLALAGAAVVLLMLRKRHIEEIDIE</sequence>
<reference evidence="7 8" key="1">
    <citation type="submission" date="2016-07" db="EMBL/GenBank/DDBJ databases">
        <title>Draft genome sequence of Prauserella muralis DSM 45305, isolated from a mould-covered wall in an indoor environment.</title>
        <authorList>
            <person name="Ruckert C."/>
            <person name="Albersmeier A."/>
            <person name="Jiang C.-L."/>
            <person name="Jiang Y."/>
            <person name="Kalinowski J."/>
            <person name="Schneider O."/>
            <person name="Winkler A."/>
            <person name="Zotchev S.B."/>
        </authorList>
    </citation>
    <scope>NUCLEOTIDE SEQUENCE [LARGE SCALE GENOMIC DNA]</scope>
    <source>
        <strain evidence="7 8">DSM 45305</strain>
    </source>
</reference>
<dbReference type="RefSeq" id="WP_112285379.1">
    <property type="nucleotide sequence ID" value="NZ_MASW01000007.1"/>
</dbReference>
<comment type="caution">
    <text evidence="7">The sequence shown here is derived from an EMBL/GenBank/DDBJ whole genome shotgun (WGS) entry which is preliminary data.</text>
</comment>
<keyword evidence="2" id="KW-0813">Transport</keyword>
<dbReference type="Proteomes" id="UP000249915">
    <property type="component" value="Unassembled WGS sequence"/>
</dbReference>
<dbReference type="InterPro" id="IPR020846">
    <property type="entry name" value="MFS_dom"/>
</dbReference>
<evidence type="ECO:0000256" key="4">
    <source>
        <dbReference type="ARBA" id="ARBA00022692"/>
    </source>
</evidence>
<dbReference type="PANTHER" id="PTHR42718:SF46">
    <property type="entry name" value="BLR6921 PROTEIN"/>
    <property type="match status" value="1"/>
</dbReference>